<comment type="caution">
    <text evidence="2">The sequence shown here is derived from an EMBL/GenBank/DDBJ whole genome shotgun (WGS) entry which is preliminary data.</text>
</comment>
<accession>A0A3S0Y2C1</accession>
<dbReference type="AlphaFoldDB" id="A0A3S0Y2C1"/>
<proteinExistence type="predicted"/>
<dbReference type="Gene3D" id="3.40.630.30">
    <property type="match status" value="1"/>
</dbReference>
<evidence type="ECO:0000313" key="2">
    <source>
        <dbReference type="EMBL" id="RUR03062.1"/>
    </source>
</evidence>
<feature type="domain" description="N-acetyltransferase" evidence="1">
    <location>
        <begin position="5"/>
        <end position="149"/>
    </location>
</feature>
<protein>
    <submittedName>
        <fullName evidence="2">GNAT family N-acetyltransferase</fullName>
    </submittedName>
</protein>
<evidence type="ECO:0000313" key="3">
    <source>
        <dbReference type="Proteomes" id="UP000274909"/>
    </source>
</evidence>
<dbReference type="EMBL" id="RZGZ01000001">
    <property type="protein sequence ID" value="RUR03062.1"/>
    <property type="molecule type" value="Genomic_DNA"/>
</dbReference>
<dbReference type="PROSITE" id="PS51186">
    <property type="entry name" value="GNAT"/>
    <property type="match status" value="1"/>
</dbReference>
<keyword evidence="2" id="KW-0808">Transferase</keyword>
<gene>
    <name evidence="2" type="ORF">ELQ94_00425</name>
</gene>
<dbReference type="Proteomes" id="UP000274909">
    <property type="component" value="Unassembled WGS sequence"/>
</dbReference>
<dbReference type="InterPro" id="IPR000182">
    <property type="entry name" value="GNAT_dom"/>
</dbReference>
<sequence>MSYSVRIASATDIDAITLYRILQVRVDVFIVEQEAAYADIDGRDVEPGAELMWAEDDGAVLATLRILHEPDAMRIGRVATATPARGRGIAADLMRRAVERCDELRPSAPILLDAQSHLVDWYGRFGFVVEGEPFSEDAIPHRRMRRLPAPHPS</sequence>
<name>A0A3S0Y2C1_9MICO</name>
<dbReference type="CDD" id="cd04301">
    <property type="entry name" value="NAT_SF"/>
    <property type="match status" value="1"/>
</dbReference>
<dbReference type="GO" id="GO:0016747">
    <property type="term" value="F:acyltransferase activity, transferring groups other than amino-acyl groups"/>
    <property type="evidence" value="ECO:0007669"/>
    <property type="project" value="InterPro"/>
</dbReference>
<dbReference type="Pfam" id="PF13673">
    <property type="entry name" value="Acetyltransf_10"/>
    <property type="match status" value="1"/>
</dbReference>
<evidence type="ECO:0000259" key="1">
    <source>
        <dbReference type="PROSITE" id="PS51186"/>
    </source>
</evidence>
<dbReference type="OrthoDB" id="9796171at2"/>
<keyword evidence="3" id="KW-1185">Reference proteome</keyword>
<organism evidence="2 3">
    <name type="scientific">Labedella endophytica</name>
    <dbReference type="NCBI Taxonomy" id="1523160"/>
    <lineage>
        <taxon>Bacteria</taxon>
        <taxon>Bacillati</taxon>
        <taxon>Actinomycetota</taxon>
        <taxon>Actinomycetes</taxon>
        <taxon>Micrococcales</taxon>
        <taxon>Microbacteriaceae</taxon>
        <taxon>Labedella</taxon>
    </lineage>
</organism>
<dbReference type="InterPro" id="IPR016181">
    <property type="entry name" value="Acyl_CoA_acyltransferase"/>
</dbReference>
<reference evidence="2 3" key="1">
    <citation type="submission" date="2018-12" db="EMBL/GenBank/DDBJ databases">
        <authorList>
            <person name="Li F."/>
        </authorList>
    </citation>
    <scope>NUCLEOTIDE SEQUENCE [LARGE SCALE GENOMIC DNA]</scope>
    <source>
        <strain evidence="2 3">EGI 6500705</strain>
    </source>
</reference>
<dbReference type="SUPFAM" id="SSF55729">
    <property type="entry name" value="Acyl-CoA N-acyltransferases (Nat)"/>
    <property type="match status" value="1"/>
</dbReference>
<dbReference type="RefSeq" id="WP_127046085.1">
    <property type="nucleotide sequence ID" value="NZ_RZGZ01000001.1"/>
</dbReference>